<keyword evidence="2" id="KW-1185">Reference proteome</keyword>
<dbReference type="GO" id="GO:0007141">
    <property type="term" value="P:male meiosis I"/>
    <property type="evidence" value="ECO:0007669"/>
    <property type="project" value="TreeGrafter"/>
</dbReference>
<dbReference type="Pfam" id="PF15189">
    <property type="entry name" value="MEIOC"/>
    <property type="match status" value="1"/>
</dbReference>
<dbReference type="PANTHER" id="PTHR33861">
    <property type="entry name" value="PROTEIN CBG18333"/>
    <property type="match status" value="1"/>
</dbReference>
<dbReference type="GO" id="GO:0005634">
    <property type="term" value="C:nucleus"/>
    <property type="evidence" value="ECO:0007669"/>
    <property type="project" value="TreeGrafter"/>
</dbReference>
<dbReference type="AlphaFoldDB" id="A0A8I6TGP7"/>
<reference evidence="1" key="1">
    <citation type="submission" date="2022-01" db="UniProtKB">
        <authorList>
            <consortium name="EnsemblMetazoa"/>
        </authorList>
    </citation>
    <scope>IDENTIFICATION</scope>
</reference>
<dbReference type="EnsemblMetazoa" id="XM_014401011.2">
    <property type="protein sequence ID" value="XP_014256497.1"/>
    <property type="gene ID" value="LOC106670553"/>
</dbReference>
<sequence length="530" mass="58846">MALSEIRVGNVLGTNKIDFKQGSGYNALQKTSGMETDTYSPWSYELTPSDFLQNGRTIDDSSLLGNPIVNEIVTKLLDEDCPVINERKEKFDNVNTIYNGEGEVWSGKSSTRTQSPYINNISTQDVEYGLGLLNIDTQCTTPVQGVSANSTTLSQNFPVKESPFYLNSFPFLQPTMAPLSDLGPGAVCGNLDTELPNEQQMYNYVQMLNKDKLNLSLEGLLHSAHPDPIDIGTGFNGDMLFSSKGVNGAIPPHPQPTQIDIFPSSSNQRYSPIGFPRNLSQRNHNHYKNNQNMNSRRDVGLIYNNNNPFVANNNMPAGTNDKNVPPHLDPVLYLRAAAMGHHLPPPPGPHDLLHCYEAFAPGLYRSFRRSSGSADLHSVLEQCYVQFKELESERKKTEADLARYNPGKKVSSTNTIHVPRLPGSPSRVDRLIVDQLREHARIVTLLSKMETLRGGRELSPDIHNSMASWFDTIKQVQTSRREEILNCAGGPNHDNDIARLTTAIKALTVATRTARTQMYAALIVTLHENN</sequence>
<dbReference type="Proteomes" id="UP000494040">
    <property type="component" value="Unassembled WGS sequence"/>
</dbReference>
<dbReference type="GeneID" id="106670553"/>
<dbReference type="InterPro" id="IPR027963">
    <property type="entry name" value="MEIOC"/>
</dbReference>
<organism evidence="1 2">
    <name type="scientific">Cimex lectularius</name>
    <name type="common">Bed bug</name>
    <name type="synonym">Acanthia lectularia</name>
    <dbReference type="NCBI Taxonomy" id="79782"/>
    <lineage>
        <taxon>Eukaryota</taxon>
        <taxon>Metazoa</taxon>
        <taxon>Ecdysozoa</taxon>
        <taxon>Arthropoda</taxon>
        <taxon>Hexapoda</taxon>
        <taxon>Insecta</taxon>
        <taxon>Pterygota</taxon>
        <taxon>Neoptera</taxon>
        <taxon>Paraneoptera</taxon>
        <taxon>Hemiptera</taxon>
        <taxon>Heteroptera</taxon>
        <taxon>Panheteroptera</taxon>
        <taxon>Cimicomorpha</taxon>
        <taxon>Cimicidae</taxon>
        <taxon>Cimex</taxon>
    </lineage>
</organism>
<dbReference type="KEGG" id="clec:106670553"/>
<dbReference type="PANTHER" id="PTHR33861:SF5">
    <property type="entry name" value="GAMMA-TUBULIN COMPLEX COMPONENT"/>
    <property type="match status" value="1"/>
</dbReference>
<name>A0A8I6TGP7_CIMLE</name>
<evidence type="ECO:0000313" key="2">
    <source>
        <dbReference type="Proteomes" id="UP000494040"/>
    </source>
</evidence>
<proteinExistence type="predicted"/>
<protein>
    <submittedName>
        <fullName evidence="1">Uncharacterized protein</fullName>
    </submittedName>
</protein>
<dbReference type="GO" id="GO:0005737">
    <property type="term" value="C:cytoplasm"/>
    <property type="evidence" value="ECO:0007669"/>
    <property type="project" value="TreeGrafter"/>
</dbReference>
<dbReference type="GO" id="GO:0007144">
    <property type="term" value="P:female meiosis I"/>
    <property type="evidence" value="ECO:0007669"/>
    <property type="project" value="TreeGrafter"/>
</dbReference>
<dbReference type="RefSeq" id="XP_014256497.1">
    <property type="nucleotide sequence ID" value="XM_014401011.2"/>
</dbReference>
<accession>A0A8I6TGP7</accession>
<dbReference type="OrthoDB" id="5978002at2759"/>
<dbReference type="GO" id="GO:0048255">
    <property type="term" value="P:mRNA stabilization"/>
    <property type="evidence" value="ECO:0007669"/>
    <property type="project" value="TreeGrafter"/>
</dbReference>
<evidence type="ECO:0000313" key="1">
    <source>
        <dbReference type="EnsemblMetazoa" id="XP_014256497.1"/>
    </source>
</evidence>